<dbReference type="RefSeq" id="WP_068802373.1">
    <property type="nucleotide sequence ID" value="NZ_CP014671.1"/>
</dbReference>
<accession>A0A1B1YQ09</accession>
<dbReference type="STRING" id="1810504.PG2T_00710"/>
<dbReference type="InParanoid" id="A0A1B1YQ09"/>
<dbReference type="OrthoDB" id="6706661at2"/>
<keyword evidence="2" id="KW-1185">Reference proteome</keyword>
<reference evidence="2" key="1">
    <citation type="submission" date="2016-03" db="EMBL/GenBank/DDBJ databases">
        <title>Complete genome sequence of Solimmundus cernigliae, representing a novel lineage of polycyclic aromatic hydrocarbon degraders within the Gammaproteobacteria.</title>
        <authorList>
            <person name="Singleton D.R."/>
            <person name="Dickey A.N."/>
            <person name="Scholl E.H."/>
            <person name="Wright F.A."/>
            <person name="Aitken M.D."/>
        </authorList>
    </citation>
    <scope>NUCLEOTIDE SEQUENCE [LARGE SCALE GENOMIC DNA]</scope>
    <source>
        <strain evidence="2">TR3.2</strain>
    </source>
</reference>
<protein>
    <submittedName>
        <fullName evidence="1">Uncharacterized protein</fullName>
    </submittedName>
</protein>
<dbReference type="EMBL" id="CP014671">
    <property type="protein sequence ID" value="ANX02859.1"/>
    <property type="molecule type" value="Genomic_DNA"/>
</dbReference>
<evidence type="ECO:0000313" key="2">
    <source>
        <dbReference type="Proteomes" id="UP000092952"/>
    </source>
</evidence>
<sequence length="203" mass="22604">MKRLLLVLLLVTLAWHWWPVHAPAVESPPPLVDLPAAEFTQAPVQQDLRSGPQFLLNGIPARALAQYAVSGRVLSSTRYRLGRTAVLAPFDLALGWGRMTEPAVIKRLDISQGGRWYFWSYQGEPPLPVREIETSSANVHLIPADAAVARDLRRVDAGQTIALRGYLVELRANDGWQWRSSLRRDDTGDGSCELMYVQAVGRP</sequence>
<dbReference type="KEGG" id="gbi:PG2T_00710"/>
<proteinExistence type="predicted"/>
<organism evidence="1 2">
    <name type="scientific">Immundisolibacter cernigliae</name>
    <dbReference type="NCBI Taxonomy" id="1810504"/>
    <lineage>
        <taxon>Bacteria</taxon>
        <taxon>Pseudomonadati</taxon>
        <taxon>Pseudomonadota</taxon>
        <taxon>Gammaproteobacteria</taxon>
        <taxon>Immundisolibacterales</taxon>
        <taxon>Immundisolibacteraceae</taxon>
        <taxon>Immundisolibacter</taxon>
    </lineage>
</organism>
<gene>
    <name evidence="1" type="ORF">PG2T_00710</name>
</gene>
<name>A0A1B1YQ09_9GAMM</name>
<evidence type="ECO:0000313" key="1">
    <source>
        <dbReference type="EMBL" id="ANX02859.1"/>
    </source>
</evidence>
<dbReference type="Proteomes" id="UP000092952">
    <property type="component" value="Chromosome"/>
</dbReference>
<dbReference type="AlphaFoldDB" id="A0A1B1YQ09"/>